<name>A0A813L7Y3_POLGL</name>
<dbReference type="InterPro" id="IPR000571">
    <property type="entry name" value="Znf_CCCH"/>
</dbReference>
<evidence type="ECO:0000313" key="6">
    <source>
        <dbReference type="Proteomes" id="UP000626109"/>
    </source>
</evidence>
<reference evidence="5" key="1">
    <citation type="submission" date="2021-02" db="EMBL/GenBank/DDBJ databases">
        <authorList>
            <person name="Dougan E. K."/>
            <person name="Rhodes N."/>
            <person name="Thang M."/>
            <person name="Chan C."/>
        </authorList>
    </citation>
    <scope>NUCLEOTIDE SEQUENCE</scope>
</reference>
<keyword evidence="2" id="KW-0479">Metal-binding</keyword>
<evidence type="ECO:0000259" key="4">
    <source>
        <dbReference type="PROSITE" id="PS50103"/>
    </source>
</evidence>
<dbReference type="InterPro" id="IPR004146">
    <property type="entry name" value="DC1"/>
</dbReference>
<protein>
    <recommendedName>
        <fullName evidence="4">C3H1-type domain-containing protein</fullName>
    </recommendedName>
</protein>
<dbReference type="Gene3D" id="3.30.60.20">
    <property type="match status" value="1"/>
</dbReference>
<feature type="compositionally biased region" description="Low complexity" evidence="3">
    <location>
        <begin position="298"/>
        <end position="319"/>
    </location>
</feature>
<evidence type="ECO:0000256" key="2">
    <source>
        <dbReference type="PROSITE-ProRule" id="PRU00723"/>
    </source>
</evidence>
<feature type="region of interest" description="Disordered" evidence="3">
    <location>
        <begin position="296"/>
        <end position="319"/>
    </location>
</feature>
<dbReference type="EMBL" id="CAJNNW010034902">
    <property type="protein sequence ID" value="CAE8724517.1"/>
    <property type="molecule type" value="Genomic_DNA"/>
</dbReference>
<gene>
    <name evidence="5" type="ORF">PGLA2088_LOCUS43741</name>
</gene>
<keyword evidence="2" id="KW-0862">Zinc</keyword>
<evidence type="ECO:0000256" key="3">
    <source>
        <dbReference type="SAM" id="MobiDB-lite"/>
    </source>
</evidence>
<accession>A0A813L7Y3</accession>
<comment type="caution">
    <text evidence="5">The sequence shown here is derived from an EMBL/GenBank/DDBJ whole genome shotgun (WGS) entry which is preliminary data.</text>
</comment>
<keyword evidence="2" id="KW-0863">Zinc-finger</keyword>
<keyword evidence="1" id="KW-0677">Repeat</keyword>
<dbReference type="GO" id="GO:0008270">
    <property type="term" value="F:zinc ion binding"/>
    <property type="evidence" value="ECO:0007669"/>
    <property type="project" value="UniProtKB-KW"/>
</dbReference>
<dbReference type="Proteomes" id="UP000626109">
    <property type="component" value="Unassembled WGS sequence"/>
</dbReference>
<sequence>MEFCLEAAVPTDGMIFTEQRILEDADETGKSWGHWRFAAKLVFQPDGVAIGKFLRLCCDLDPTNRGHGHRSTWQASYQVQSDGTLWLYDCKDIAPDKASLSRDLPLTGREVRGCELGQRFIGSGSELERMEAAAEMSRTQYHKTVFHTWAPQIDQAGPDILRVQLKDEHQVILAHWPKDFIFRRVLQVEFSFAESRNNSNNHNNKNSCTCIVTCTGLSGEEVCSFTLPADRTAAELQAEVHRRMGHASLVLSDGRVLKTMADSTPLTQVLSAGETPWEDGLDSTALFQDDGAAASSYQQLQHQQQREQQQQPQQQQEQQQQQRQQQQQVIKRAQVLVKLRAGTCPQGHRLKNKKADGGYECDVCGEDILLEQKRFYDCRKCDFSLCSKCHTAATADSGAEDDDEFEDAMLQEIFADAFCRTVATSTDDAMPFCCYHLQGRCRFGSECAFAHTGATAKRSLCQYGNRCRLLHHVYLSNVATSDRMPV</sequence>
<proteinExistence type="predicted"/>
<organism evidence="5 6">
    <name type="scientific">Polarella glacialis</name>
    <name type="common">Dinoflagellate</name>
    <dbReference type="NCBI Taxonomy" id="89957"/>
    <lineage>
        <taxon>Eukaryota</taxon>
        <taxon>Sar</taxon>
        <taxon>Alveolata</taxon>
        <taxon>Dinophyceae</taxon>
        <taxon>Suessiales</taxon>
        <taxon>Suessiaceae</taxon>
        <taxon>Polarella</taxon>
    </lineage>
</organism>
<dbReference type="SUPFAM" id="SSF57889">
    <property type="entry name" value="Cysteine-rich domain"/>
    <property type="match status" value="1"/>
</dbReference>
<evidence type="ECO:0000313" key="5">
    <source>
        <dbReference type="EMBL" id="CAE8724517.1"/>
    </source>
</evidence>
<dbReference type="InterPro" id="IPR046349">
    <property type="entry name" value="C1-like_sf"/>
</dbReference>
<feature type="domain" description="C3H1-type" evidence="4">
    <location>
        <begin position="427"/>
        <end position="454"/>
    </location>
</feature>
<dbReference type="Pfam" id="PF03107">
    <property type="entry name" value="C1_2"/>
    <property type="match status" value="1"/>
</dbReference>
<feature type="zinc finger region" description="C3H1-type" evidence="2">
    <location>
        <begin position="427"/>
        <end position="454"/>
    </location>
</feature>
<dbReference type="PROSITE" id="PS50103">
    <property type="entry name" value="ZF_C3H1"/>
    <property type="match status" value="1"/>
</dbReference>
<dbReference type="AlphaFoldDB" id="A0A813L7Y3"/>
<evidence type="ECO:0000256" key="1">
    <source>
        <dbReference type="ARBA" id="ARBA00022737"/>
    </source>
</evidence>